<keyword evidence="3" id="KW-1185">Reference proteome</keyword>
<name>A0A239G3Q8_9BURK</name>
<dbReference type="Proteomes" id="UP000198284">
    <property type="component" value="Unassembled WGS sequence"/>
</dbReference>
<protein>
    <submittedName>
        <fullName evidence="2">Uncharacterized membrane protein</fullName>
    </submittedName>
</protein>
<accession>A0A239G3Q8</accession>
<keyword evidence="1" id="KW-0812">Transmembrane</keyword>
<organism evidence="2 3">
    <name type="scientific">Noviherbaspirillum humi</name>
    <dbReference type="NCBI Taxonomy" id="1688639"/>
    <lineage>
        <taxon>Bacteria</taxon>
        <taxon>Pseudomonadati</taxon>
        <taxon>Pseudomonadota</taxon>
        <taxon>Betaproteobacteria</taxon>
        <taxon>Burkholderiales</taxon>
        <taxon>Oxalobacteraceae</taxon>
        <taxon>Noviherbaspirillum</taxon>
    </lineage>
</organism>
<sequence>MTSHRRQLLRSHPRLMTSLMAGTLVGVALPGPASAIVRILAGWNVAIWAYLALMSLLVARGNEERIYRLARQEDRNAVFVLAVMSLGAMLSLAAIVVELASVKNVAGGARLMHYGLTAATVIGSWLLLGTVYMFHYAHLYYRAPEGDRPLRFPDESLRPGYWDFLYFSFTIAVAAQTSDISIASTAMRKAVLAQSVLSFFFNAAIIGMSINIAAGVVGS</sequence>
<gene>
    <name evidence="2" type="ORF">SAMN06265795_104208</name>
</gene>
<evidence type="ECO:0000256" key="1">
    <source>
        <dbReference type="SAM" id="Phobius"/>
    </source>
</evidence>
<dbReference type="AlphaFoldDB" id="A0A239G3Q8"/>
<keyword evidence="1" id="KW-1133">Transmembrane helix</keyword>
<evidence type="ECO:0000313" key="3">
    <source>
        <dbReference type="Proteomes" id="UP000198284"/>
    </source>
</evidence>
<dbReference type="InterPro" id="IPR009781">
    <property type="entry name" value="DUF1345"/>
</dbReference>
<keyword evidence="1" id="KW-0472">Membrane</keyword>
<evidence type="ECO:0000313" key="2">
    <source>
        <dbReference type="EMBL" id="SNS63073.1"/>
    </source>
</evidence>
<dbReference type="EMBL" id="FZOT01000004">
    <property type="protein sequence ID" value="SNS63073.1"/>
    <property type="molecule type" value="Genomic_DNA"/>
</dbReference>
<dbReference type="RefSeq" id="WP_089399046.1">
    <property type="nucleotide sequence ID" value="NZ_FZOT01000004.1"/>
</dbReference>
<feature type="transmembrane region" description="Helical" evidence="1">
    <location>
        <begin position="196"/>
        <end position="217"/>
    </location>
</feature>
<reference evidence="2 3" key="1">
    <citation type="submission" date="2017-06" db="EMBL/GenBank/DDBJ databases">
        <authorList>
            <person name="Kim H.J."/>
            <person name="Triplett B.A."/>
        </authorList>
    </citation>
    <scope>NUCLEOTIDE SEQUENCE [LARGE SCALE GENOMIC DNA]</scope>
    <source>
        <strain evidence="2 3">U15</strain>
    </source>
</reference>
<feature type="transmembrane region" description="Helical" evidence="1">
    <location>
        <begin position="78"/>
        <end position="100"/>
    </location>
</feature>
<dbReference type="OrthoDB" id="64737at2"/>
<feature type="transmembrane region" description="Helical" evidence="1">
    <location>
        <begin position="112"/>
        <end position="134"/>
    </location>
</feature>
<proteinExistence type="predicted"/>
<dbReference type="Pfam" id="PF07077">
    <property type="entry name" value="DUF1345"/>
    <property type="match status" value="1"/>
</dbReference>
<feature type="transmembrane region" description="Helical" evidence="1">
    <location>
        <begin position="35"/>
        <end position="58"/>
    </location>
</feature>
<feature type="transmembrane region" description="Helical" evidence="1">
    <location>
        <begin position="12"/>
        <end position="29"/>
    </location>
</feature>